<evidence type="ECO:0000313" key="1">
    <source>
        <dbReference type="EMBL" id="KAK7286709.1"/>
    </source>
</evidence>
<accession>A0AAN9IV24</accession>
<dbReference type="Proteomes" id="UP001359559">
    <property type="component" value="Unassembled WGS sequence"/>
</dbReference>
<dbReference type="AlphaFoldDB" id="A0AAN9IV24"/>
<organism evidence="1 2">
    <name type="scientific">Clitoria ternatea</name>
    <name type="common">Butterfly pea</name>
    <dbReference type="NCBI Taxonomy" id="43366"/>
    <lineage>
        <taxon>Eukaryota</taxon>
        <taxon>Viridiplantae</taxon>
        <taxon>Streptophyta</taxon>
        <taxon>Embryophyta</taxon>
        <taxon>Tracheophyta</taxon>
        <taxon>Spermatophyta</taxon>
        <taxon>Magnoliopsida</taxon>
        <taxon>eudicotyledons</taxon>
        <taxon>Gunneridae</taxon>
        <taxon>Pentapetalae</taxon>
        <taxon>rosids</taxon>
        <taxon>fabids</taxon>
        <taxon>Fabales</taxon>
        <taxon>Fabaceae</taxon>
        <taxon>Papilionoideae</taxon>
        <taxon>50 kb inversion clade</taxon>
        <taxon>NPAAA clade</taxon>
        <taxon>indigoferoid/millettioid clade</taxon>
        <taxon>Phaseoleae</taxon>
        <taxon>Clitoria</taxon>
    </lineage>
</organism>
<reference evidence="1 2" key="1">
    <citation type="submission" date="2024-01" db="EMBL/GenBank/DDBJ databases">
        <title>The genomes of 5 underutilized Papilionoideae crops provide insights into root nodulation and disease resistance.</title>
        <authorList>
            <person name="Yuan L."/>
        </authorList>
    </citation>
    <scope>NUCLEOTIDE SEQUENCE [LARGE SCALE GENOMIC DNA]</scope>
    <source>
        <strain evidence="1">LY-2023</strain>
        <tissue evidence="1">Leaf</tissue>
    </source>
</reference>
<name>A0AAN9IV24_CLITE</name>
<gene>
    <name evidence="1" type="ORF">RJT34_21903</name>
</gene>
<evidence type="ECO:0000313" key="2">
    <source>
        <dbReference type="Proteomes" id="UP001359559"/>
    </source>
</evidence>
<comment type="caution">
    <text evidence="1">The sequence shown here is derived from an EMBL/GenBank/DDBJ whole genome shotgun (WGS) entry which is preliminary data.</text>
</comment>
<dbReference type="EMBL" id="JAYKXN010000005">
    <property type="protein sequence ID" value="KAK7286709.1"/>
    <property type="molecule type" value="Genomic_DNA"/>
</dbReference>
<sequence>MVAMMNERERANHEGEGQQWRGSWLLMEQWRGGRWRQVALRWEKLAKVRFGDVVWLLVVRVKGFGCSGDGFSLGVEAAVRV</sequence>
<protein>
    <submittedName>
        <fullName evidence="1">Uncharacterized protein</fullName>
    </submittedName>
</protein>
<keyword evidence="2" id="KW-1185">Reference proteome</keyword>
<proteinExistence type="predicted"/>